<dbReference type="EMBL" id="QPJJ01000002">
    <property type="protein sequence ID" value="RCW77054.1"/>
    <property type="molecule type" value="Genomic_DNA"/>
</dbReference>
<feature type="transmembrane region" description="Helical" evidence="1">
    <location>
        <begin position="7"/>
        <end position="24"/>
    </location>
</feature>
<dbReference type="OrthoDB" id="7054537at2"/>
<keyword evidence="1" id="KW-1133">Transmembrane helix</keyword>
<name>A0A368YFU1_9BACI</name>
<dbReference type="Proteomes" id="UP000252585">
    <property type="component" value="Unassembled WGS sequence"/>
</dbReference>
<comment type="caution">
    <text evidence="2">The sequence shown here is derived from an EMBL/GenBank/DDBJ whole genome shotgun (WGS) entry which is preliminary data.</text>
</comment>
<accession>A0A368YFU1</accession>
<keyword evidence="1" id="KW-0472">Membrane</keyword>
<dbReference type="AlphaFoldDB" id="A0A368YFU1"/>
<keyword evidence="1" id="KW-0812">Transmembrane</keyword>
<keyword evidence="3" id="KW-1185">Reference proteome</keyword>
<gene>
    <name evidence="2" type="ORF">DFR57_102330</name>
</gene>
<evidence type="ECO:0000313" key="2">
    <source>
        <dbReference type="EMBL" id="RCW77054.1"/>
    </source>
</evidence>
<evidence type="ECO:0000256" key="1">
    <source>
        <dbReference type="SAM" id="Phobius"/>
    </source>
</evidence>
<protein>
    <submittedName>
        <fullName evidence="2">Uncharacterized protein</fullName>
    </submittedName>
</protein>
<dbReference type="RefSeq" id="WP_114351806.1">
    <property type="nucleotide sequence ID" value="NZ_QPJJ01000002.1"/>
</dbReference>
<reference evidence="2 3" key="1">
    <citation type="submission" date="2018-07" db="EMBL/GenBank/DDBJ databases">
        <title>Genomic Encyclopedia of Type Strains, Phase IV (KMG-IV): sequencing the most valuable type-strain genomes for metagenomic binning, comparative biology and taxonomic classification.</title>
        <authorList>
            <person name="Goeker M."/>
        </authorList>
    </citation>
    <scope>NUCLEOTIDE SEQUENCE [LARGE SCALE GENOMIC DNA]</scope>
    <source>
        <strain evidence="2 3">DSM 27696</strain>
    </source>
</reference>
<proteinExistence type="predicted"/>
<organism evidence="2 3">
    <name type="scientific">Saliterribacillus persicus</name>
    <dbReference type="NCBI Taxonomy" id="930114"/>
    <lineage>
        <taxon>Bacteria</taxon>
        <taxon>Bacillati</taxon>
        <taxon>Bacillota</taxon>
        <taxon>Bacilli</taxon>
        <taxon>Bacillales</taxon>
        <taxon>Bacillaceae</taxon>
        <taxon>Saliterribacillus</taxon>
    </lineage>
</organism>
<sequence length="289" mass="33635">MRSPKKLLLLLIGLVIILSIFWLGRDSNQVSTKLSIFSWSSEEITLNQTQLLNDLIEYDFDRLFQSFSSELTDKEITSFVSDVTKNDIDVYGLSGTPEWALDPTGEGMIDKLDRIVEINRQLPKNQRIQGFVIDVEPYILDDFDWEDEKVQQSYISGMKNLYQAAKREGLELIVVIPYFYDTKGYQEVLTSFIHEASTEVAIMNYYRENERANLKFEAEEAKNAGKPLTTIYEFKRPGEHGLIEMNTYFHEGRLAALENADRLIQHYHDQTIHIAFHDYHAFREVINNE</sequence>
<evidence type="ECO:0000313" key="3">
    <source>
        <dbReference type="Proteomes" id="UP000252585"/>
    </source>
</evidence>